<keyword evidence="3" id="KW-1185">Reference proteome</keyword>
<reference evidence="2" key="3">
    <citation type="submission" date="2022-06" db="UniProtKB">
        <authorList>
            <consortium name="EnsemblPlants"/>
        </authorList>
    </citation>
    <scope>IDENTIFICATION</scope>
</reference>
<organism evidence="2 3">
    <name type="scientific">Triticum urartu</name>
    <name type="common">Red wild einkorn</name>
    <name type="synonym">Crithodium urartu</name>
    <dbReference type="NCBI Taxonomy" id="4572"/>
    <lineage>
        <taxon>Eukaryota</taxon>
        <taxon>Viridiplantae</taxon>
        <taxon>Streptophyta</taxon>
        <taxon>Embryophyta</taxon>
        <taxon>Tracheophyta</taxon>
        <taxon>Spermatophyta</taxon>
        <taxon>Magnoliopsida</taxon>
        <taxon>Liliopsida</taxon>
        <taxon>Poales</taxon>
        <taxon>Poaceae</taxon>
        <taxon>BOP clade</taxon>
        <taxon>Pooideae</taxon>
        <taxon>Triticodae</taxon>
        <taxon>Triticeae</taxon>
        <taxon>Triticinae</taxon>
        <taxon>Triticum</taxon>
    </lineage>
</organism>
<evidence type="ECO:0000313" key="2">
    <source>
        <dbReference type="EnsemblPlants" id="TuG1812G0500004719.01.T01"/>
    </source>
</evidence>
<accession>A0A8R7UNM7</accession>
<name>A0A8R7UNM7_TRIUA</name>
<evidence type="ECO:0000256" key="1">
    <source>
        <dbReference type="SAM" id="MobiDB-lite"/>
    </source>
</evidence>
<dbReference type="Gramene" id="TuG1812G0500004719.01.T01">
    <property type="protein sequence ID" value="TuG1812G0500004719.01.T01"/>
    <property type="gene ID" value="TuG1812G0500004719.01"/>
</dbReference>
<feature type="region of interest" description="Disordered" evidence="1">
    <location>
        <begin position="1"/>
        <end position="66"/>
    </location>
</feature>
<reference evidence="2" key="2">
    <citation type="submission" date="2018-03" db="EMBL/GenBank/DDBJ databases">
        <title>The Triticum urartu genome reveals the dynamic nature of wheat genome evolution.</title>
        <authorList>
            <person name="Ling H."/>
            <person name="Ma B."/>
            <person name="Shi X."/>
            <person name="Liu H."/>
            <person name="Dong L."/>
            <person name="Sun H."/>
            <person name="Cao Y."/>
            <person name="Gao Q."/>
            <person name="Zheng S."/>
            <person name="Li Y."/>
            <person name="Yu Y."/>
            <person name="Du H."/>
            <person name="Qi M."/>
            <person name="Li Y."/>
            <person name="Yu H."/>
            <person name="Cui Y."/>
            <person name="Wang N."/>
            <person name="Chen C."/>
            <person name="Wu H."/>
            <person name="Zhao Y."/>
            <person name="Zhang J."/>
            <person name="Li Y."/>
            <person name="Zhou W."/>
            <person name="Zhang B."/>
            <person name="Hu W."/>
            <person name="Eijk M."/>
            <person name="Tang J."/>
            <person name="Witsenboer H."/>
            <person name="Zhao S."/>
            <person name="Li Z."/>
            <person name="Zhang A."/>
            <person name="Wang D."/>
            <person name="Liang C."/>
        </authorList>
    </citation>
    <scope>NUCLEOTIDE SEQUENCE [LARGE SCALE GENOMIC DNA]</scope>
    <source>
        <strain evidence="2">cv. G1812</strain>
    </source>
</reference>
<proteinExistence type="predicted"/>
<evidence type="ECO:0000313" key="3">
    <source>
        <dbReference type="Proteomes" id="UP000015106"/>
    </source>
</evidence>
<protein>
    <submittedName>
        <fullName evidence="2">Uncharacterized protein</fullName>
    </submittedName>
</protein>
<dbReference type="Gramene" id="TuG1812S0001810400.01.T01">
    <property type="protein sequence ID" value="TuG1812S0001810400.01.T01"/>
    <property type="gene ID" value="TuG1812S0001810400.01"/>
</dbReference>
<reference evidence="3" key="1">
    <citation type="journal article" date="2013" name="Nature">
        <title>Draft genome of the wheat A-genome progenitor Triticum urartu.</title>
        <authorList>
            <person name="Ling H.Q."/>
            <person name="Zhao S."/>
            <person name="Liu D."/>
            <person name="Wang J."/>
            <person name="Sun H."/>
            <person name="Zhang C."/>
            <person name="Fan H."/>
            <person name="Li D."/>
            <person name="Dong L."/>
            <person name="Tao Y."/>
            <person name="Gao C."/>
            <person name="Wu H."/>
            <person name="Li Y."/>
            <person name="Cui Y."/>
            <person name="Guo X."/>
            <person name="Zheng S."/>
            <person name="Wang B."/>
            <person name="Yu K."/>
            <person name="Liang Q."/>
            <person name="Yang W."/>
            <person name="Lou X."/>
            <person name="Chen J."/>
            <person name="Feng M."/>
            <person name="Jian J."/>
            <person name="Zhang X."/>
            <person name="Luo G."/>
            <person name="Jiang Y."/>
            <person name="Liu J."/>
            <person name="Wang Z."/>
            <person name="Sha Y."/>
            <person name="Zhang B."/>
            <person name="Wu H."/>
            <person name="Tang D."/>
            <person name="Shen Q."/>
            <person name="Xue P."/>
            <person name="Zou S."/>
            <person name="Wang X."/>
            <person name="Liu X."/>
            <person name="Wang F."/>
            <person name="Yang Y."/>
            <person name="An X."/>
            <person name="Dong Z."/>
            <person name="Zhang K."/>
            <person name="Zhang X."/>
            <person name="Luo M.C."/>
            <person name="Dvorak J."/>
            <person name="Tong Y."/>
            <person name="Wang J."/>
            <person name="Yang H."/>
            <person name="Li Z."/>
            <person name="Wang D."/>
            <person name="Zhang A."/>
            <person name="Wang J."/>
        </authorList>
    </citation>
    <scope>NUCLEOTIDE SEQUENCE</scope>
    <source>
        <strain evidence="3">cv. G1812</strain>
    </source>
</reference>
<dbReference type="Proteomes" id="UP000015106">
    <property type="component" value="Chromosome 5"/>
</dbReference>
<dbReference type="AlphaFoldDB" id="A0A8R7UNM7"/>
<dbReference type="EnsemblPlants" id="TuG1812G0500004719.01.T01">
    <property type="protein sequence ID" value="TuG1812G0500004719.01.T01"/>
    <property type="gene ID" value="TuG1812G0500004719.01"/>
</dbReference>
<sequence>MTSSPINDGDDRISHAAIAKTHRAFAPPPSKRRRPFPSDPPRVNLSPPRTRATAGDARGGVAASSGHTRAVAVGLSWSIGRRSRLPLGFCPTGATSRNSPPPLPE</sequence>
<dbReference type="EnsemblPlants" id="TuG1812S0001810400.01.T01">
    <property type="protein sequence ID" value="TuG1812S0001810400.01.T01"/>
    <property type="gene ID" value="TuG1812S0001810400.01"/>
</dbReference>